<keyword evidence="5" id="KW-1185">Reference proteome</keyword>
<dbReference type="EMBL" id="KQ085883">
    <property type="protein sequence ID" value="KLO20240.1"/>
    <property type="molecule type" value="Genomic_DNA"/>
</dbReference>
<name>A0A0H2S7L2_9AGAM</name>
<evidence type="ECO:0000256" key="1">
    <source>
        <dbReference type="ARBA" id="ARBA00023002"/>
    </source>
</evidence>
<dbReference type="GO" id="GO:0016616">
    <property type="term" value="F:oxidoreductase activity, acting on the CH-OH group of donors, NAD or NADP as acceptor"/>
    <property type="evidence" value="ECO:0007669"/>
    <property type="project" value="TreeGrafter"/>
</dbReference>
<keyword evidence="1" id="KW-0560">Oxidoreductase</keyword>
<organism evidence="4 5">
    <name type="scientific">Schizopora paradoxa</name>
    <dbReference type="NCBI Taxonomy" id="27342"/>
    <lineage>
        <taxon>Eukaryota</taxon>
        <taxon>Fungi</taxon>
        <taxon>Dikarya</taxon>
        <taxon>Basidiomycota</taxon>
        <taxon>Agaricomycotina</taxon>
        <taxon>Agaricomycetes</taxon>
        <taxon>Hymenochaetales</taxon>
        <taxon>Schizoporaceae</taxon>
        <taxon>Schizopora</taxon>
    </lineage>
</organism>
<dbReference type="OrthoDB" id="2735536at2759"/>
<dbReference type="PANTHER" id="PTHR10366">
    <property type="entry name" value="NAD DEPENDENT EPIMERASE/DEHYDRATASE"/>
    <property type="match status" value="1"/>
</dbReference>
<sequence>MPAISSGKVLVSGANGFIAVWVVQDLLKAGYSVRGTVRSEAKAKHLHKLFGSYGDKFECVIVSDITKPGAFDEAVKGIDAIEHTASPFHFNAEDPNELIEPAVKGTVGILESALKNAPDLKRVVVLSSCAAISNPTDSGILDEKNWNEDNIKEIEEKGKDATAVAKYRASKTLAEKAAWEFVKTHKHEIRWDLVTLCPPFVYGPTIHEVASADELNTSVKDFYLAIFKHVKTPEQVATIQGSWVDVRDVSQGHLRAIQKEEAGGHRFILTSGNWSWQDWYDVVNGLKIPGVAAPTGTPGAGKSVQHKQVYSTKAAQTVLGMTFMDKETCAKDTIVSLKERFGA</sequence>
<dbReference type="STRING" id="27342.A0A0H2S7L2"/>
<gene>
    <name evidence="4" type="ORF">SCHPADRAFT_898271</name>
</gene>
<proteinExistence type="inferred from homology"/>
<dbReference type="InterPro" id="IPR036291">
    <property type="entry name" value="NAD(P)-bd_dom_sf"/>
</dbReference>
<evidence type="ECO:0000259" key="3">
    <source>
        <dbReference type="Pfam" id="PF01370"/>
    </source>
</evidence>
<dbReference type="InterPro" id="IPR001509">
    <property type="entry name" value="Epimerase_deHydtase"/>
</dbReference>
<dbReference type="Pfam" id="PF01370">
    <property type="entry name" value="Epimerase"/>
    <property type="match status" value="1"/>
</dbReference>
<dbReference type="PANTHER" id="PTHR10366:SF564">
    <property type="entry name" value="STEROL-4-ALPHA-CARBOXYLATE 3-DEHYDROGENASE, DECARBOXYLATING"/>
    <property type="match status" value="1"/>
</dbReference>
<dbReference type="InParanoid" id="A0A0H2S7L2"/>
<reference evidence="4 5" key="1">
    <citation type="submission" date="2015-04" db="EMBL/GenBank/DDBJ databases">
        <title>Complete genome sequence of Schizopora paradoxa KUC8140, a cosmopolitan wood degrader in East Asia.</title>
        <authorList>
            <consortium name="DOE Joint Genome Institute"/>
            <person name="Min B."/>
            <person name="Park H."/>
            <person name="Jang Y."/>
            <person name="Kim J.-J."/>
            <person name="Kim K.H."/>
            <person name="Pangilinan J."/>
            <person name="Lipzen A."/>
            <person name="Riley R."/>
            <person name="Grigoriev I.V."/>
            <person name="Spatafora J.W."/>
            <person name="Choi I.-G."/>
        </authorList>
    </citation>
    <scope>NUCLEOTIDE SEQUENCE [LARGE SCALE GENOMIC DNA]</scope>
    <source>
        <strain evidence="4 5">KUC8140</strain>
    </source>
</reference>
<dbReference type="CDD" id="cd05227">
    <property type="entry name" value="AR_SDR_e"/>
    <property type="match status" value="1"/>
</dbReference>
<accession>A0A0H2S7L2</accession>
<comment type="similarity">
    <text evidence="2">Belongs to the NAD(P)-dependent epimerase/dehydratase family. Dihydroflavonol-4-reductase subfamily.</text>
</comment>
<dbReference type="FunCoup" id="A0A0H2S7L2">
    <property type="interactions" value="60"/>
</dbReference>
<dbReference type="InterPro" id="IPR050425">
    <property type="entry name" value="NAD(P)_dehydrat-like"/>
</dbReference>
<dbReference type="Gene3D" id="3.40.50.720">
    <property type="entry name" value="NAD(P)-binding Rossmann-like Domain"/>
    <property type="match status" value="1"/>
</dbReference>
<evidence type="ECO:0000313" key="5">
    <source>
        <dbReference type="Proteomes" id="UP000053477"/>
    </source>
</evidence>
<evidence type="ECO:0000256" key="2">
    <source>
        <dbReference type="ARBA" id="ARBA00023445"/>
    </source>
</evidence>
<feature type="domain" description="NAD-dependent epimerase/dehydratase" evidence="3">
    <location>
        <begin position="9"/>
        <end position="265"/>
    </location>
</feature>
<dbReference type="Proteomes" id="UP000053477">
    <property type="component" value="Unassembled WGS sequence"/>
</dbReference>
<dbReference type="SUPFAM" id="SSF51735">
    <property type="entry name" value="NAD(P)-binding Rossmann-fold domains"/>
    <property type="match status" value="1"/>
</dbReference>
<dbReference type="AlphaFoldDB" id="A0A0H2S7L2"/>
<evidence type="ECO:0000313" key="4">
    <source>
        <dbReference type="EMBL" id="KLO20240.1"/>
    </source>
</evidence>
<protein>
    <submittedName>
        <fullName evidence="4">NAD-P-binding protein</fullName>
    </submittedName>
</protein>